<dbReference type="GO" id="GO:0016746">
    <property type="term" value="F:acyltransferase activity"/>
    <property type="evidence" value="ECO:0007669"/>
    <property type="project" value="UniProtKB-KW"/>
</dbReference>
<dbReference type="SUPFAM" id="SSF69593">
    <property type="entry name" value="Glycerol-3-phosphate (1)-acyltransferase"/>
    <property type="match status" value="1"/>
</dbReference>
<organism evidence="2 3">
    <name type="scientific">Mucilaginibacter calamicampi</name>
    <dbReference type="NCBI Taxonomy" id="1302352"/>
    <lineage>
        <taxon>Bacteria</taxon>
        <taxon>Pseudomonadati</taxon>
        <taxon>Bacteroidota</taxon>
        <taxon>Sphingobacteriia</taxon>
        <taxon>Sphingobacteriales</taxon>
        <taxon>Sphingobacteriaceae</taxon>
        <taxon>Mucilaginibacter</taxon>
    </lineage>
</organism>
<feature type="domain" description="Phospholipid/glycerol acyltransferase" evidence="1">
    <location>
        <begin position="44"/>
        <end position="165"/>
    </location>
</feature>
<dbReference type="EMBL" id="JBHTHU010000018">
    <property type="protein sequence ID" value="MFD0751249.1"/>
    <property type="molecule type" value="Genomic_DNA"/>
</dbReference>
<proteinExistence type="predicted"/>
<protein>
    <submittedName>
        <fullName evidence="2">Lysophospholipid acyltransferase family protein</fullName>
    </submittedName>
</protein>
<reference evidence="3" key="1">
    <citation type="journal article" date="2019" name="Int. J. Syst. Evol. Microbiol.">
        <title>The Global Catalogue of Microorganisms (GCM) 10K type strain sequencing project: providing services to taxonomists for standard genome sequencing and annotation.</title>
        <authorList>
            <consortium name="The Broad Institute Genomics Platform"/>
            <consortium name="The Broad Institute Genome Sequencing Center for Infectious Disease"/>
            <person name="Wu L."/>
            <person name="Ma J."/>
        </authorList>
    </citation>
    <scope>NUCLEOTIDE SEQUENCE [LARGE SCALE GENOMIC DNA]</scope>
    <source>
        <strain evidence="3">CCUG 63418</strain>
    </source>
</reference>
<accession>A0ABW2YYF2</accession>
<name>A0ABW2YYF2_9SPHI</name>
<keyword evidence="2" id="KW-0808">Transferase</keyword>
<evidence type="ECO:0000313" key="3">
    <source>
        <dbReference type="Proteomes" id="UP001596958"/>
    </source>
</evidence>
<dbReference type="SMART" id="SM00563">
    <property type="entry name" value="PlsC"/>
    <property type="match status" value="1"/>
</dbReference>
<dbReference type="Proteomes" id="UP001596958">
    <property type="component" value="Unassembled WGS sequence"/>
</dbReference>
<keyword evidence="2" id="KW-0012">Acyltransferase</keyword>
<keyword evidence="3" id="KW-1185">Reference proteome</keyword>
<sequence>MIIKSKPLKPFFFKCGSILISAILKRRFNKLIINPVELKPNHSYILMCNHFSFLDGFLAFYLCGQVLWKPGFMRRLYIMSVKKQMEKNPWLRYCGSFSVEPGKLSLIESFDYIGEKLSEPGNLFLYFPQGNLESMHIPDIEFQDGINEVVSRVKGNCQLIWCSNIIEYFESTKPSLYFNMLDCGTTADYNFNQLVEKVNVHHKKALQKQVRFTKPGK</sequence>
<dbReference type="RefSeq" id="WP_377101237.1">
    <property type="nucleotide sequence ID" value="NZ_JBHTHU010000018.1"/>
</dbReference>
<dbReference type="InterPro" id="IPR002123">
    <property type="entry name" value="Plipid/glycerol_acylTrfase"/>
</dbReference>
<evidence type="ECO:0000313" key="2">
    <source>
        <dbReference type="EMBL" id="MFD0751249.1"/>
    </source>
</evidence>
<comment type="caution">
    <text evidence="2">The sequence shown here is derived from an EMBL/GenBank/DDBJ whole genome shotgun (WGS) entry which is preliminary data.</text>
</comment>
<evidence type="ECO:0000259" key="1">
    <source>
        <dbReference type="SMART" id="SM00563"/>
    </source>
</evidence>
<gene>
    <name evidence="2" type="ORF">ACFQZS_13945</name>
</gene>